<feature type="transmembrane region" description="Helical" evidence="7">
    <location>
        <begin position="87"/>
        <end position="109"/>
    </location>
</feature>
<gene>
    <name evidence="9" type="ORF">DVS28_a1937</name>
</gene>
<feature type="transmembrane region" description="Helical" evidence="7">
    <location>
        <begin position="130"/>
        <end position="155"/>
    </location>
</feature>
<dbReference type="InterPro" id="IPR000515">
    <property type="entry name" value="MetI-like"/>
</dbReference>
<name>A0A346XWM5_9ACTN</name>
<evidence type="ECO:0000256" key="6">
    <source>
        <dbReference type="ARBA" id="ARBA00023136"/>
    </source>
</evidence>
<keyword evidence="3" id="KW-1003">Cell membrane</keyword>
<keyword evidence="6 7" id="KW-0472">Membrane</keyword>
<dbReference type="PROSITE" id="PS50928">
    <property type="entry name" value="ABC_TM1"/>
    <property type="match status" value="1"/>
</dbReference>
<feature type="transmembrane region" description="Helical" evidence="7">
    <location>
        <begin position="295"/>
        <end position="315"/>
    </location>
</feature>
<feature type="transmembrane region" description="Helical" evidence="7">
    <location>
        <begin position="20"/>
        <end position="44"/>
    </location>
</feature>
<keyword evidence="5 7" id="KW-1133">Transmembrane helix</keyword>
<organism evidence="9 10">
    <name type="scientific">Euzebya pacifica</name>
    <dbReference type="NCBI Taxonomy" id="1608957"/>
    <lineage>
        <taxon>Bacteria</taxon>
        <taxon>Bacillati</taxon>
        <taxon>Actinomycetota</taxon>
        <taxon>Nitriliruptoria</taxon>
        <taxon>Euzebyales</taxon>
    </lineage>
</organism>
<feature type="domain" description="ABC transmembrane type-1" evidence="8">
    <location>
        <begin position="257"/>
        <end position="471"/>
    </location>
</feature>
<dbReference type="InterPro" id="IPR051393">
    <property type="entry name" value="ABC_transporter_permease"/>
</dbReference>
<dbReference type="PANTHER" id="PTHR30193">
    <property type="entry name" value="ABC TRANSPORTER PERMEASE PROTEIN"/>
    <property type="match status" value="1"/>
</dbReference>
<dbReference type="Proteomes" id="UP000264006">
    <property type="component" value="Chromosome"/>
</dbReference>
<comment type="subcellular location">
    <subcellularLocation>
        <location evidence="1 7">Cell membrane</location>
        <topology evidence="1 7">Multi-pass membrane protein</topology>
    </subcellularLocation>
</comment>
<dbReference type="AlphaFoldDB" id="A0A346XWM5"/>
<dbReference type="CDD" id="cd06261">
    <property type="entry name" value="TM_PBP2"/>
    <property type="match status" value="1"/>
</dbReference>
<evidence type="ECO:0000256" key="3">
    <source>
        <dbReference type="ARBA" id="ARBA00022475"/>
    </source>
</evidence>
<evidence type="ECO:0000256" key="4">
    <source>
        <dbReference type="ARBA" id="ARBA00022692"/>
    </source>
</evidence>
<dbReference type="Gene3D" id="1.10.3720.10">
    <property type="entry name" value="MetI-like"/>
    <property type="match status" value="1"/>
</dbReference>
<evidence type="ECO:0000256" key="1">
    <source>
        <dbReference type="ARBA" id="ARBA00004651"/>
    </source>
</evidence>
<reference evidence="9 10" key="1">
    <citation type="submission" date="2018-09" db="EMBL/GenBank/DDBJ databases">
        <title>Complete genome sequence of Euzebya sp. DY32-46 isolated from seawater of Pacific Ocean.</title>
        <authorList>
            <person name="Xu L."/>
            <person name="Wu Y.-H."/>
            <person name="Xu X.-W."/>
        </authorList>
    </citation>
    <scope>NUCLEOTIDE SEQUENCE [LARGE SCALE GENOMIC DNA]</scope>
    <source>
        <strain evidence="9 10">DY32-46</strain>
    </source>
</reference>
<keyword evidence="4 7" id="KW-0812">Transmembrane</keyword>
<feature type="transmembrane region" description="Helical" evidence="7">
    <location>
        <begin position="392"/>
        <end position="415"/>
    </location>
</feature>
<dbReference type="GO" id="GO:0055085">
    <property type="term" value="P:transmembrane transport"/>
    <property type="evidence" value="ECO:0007669"/>
    <property type="project" value="InterPro"/>
</dbReference>
<dbReference type="InterPro" id="IPR035906">
    <property type="entry name" value="MetI-like_sf"/>
</dbReference>
<sequence>MTSLLVVPVLAQLPEDGGFAVHASMLPMHATTAAVGLLVGLVVWPRLRLDRRAGGVIGAVVGSVGPLLVTVPLRGCTFEPGRDPVELWLGIGIAVATTAALLAAVVWLARMAAVQQGRLRDTSLEQGGGAFRTGPAVPLLLLAPTLAVLVVFLYWPAVETVRLSTRIVRLSAPNQPFVCLGNFTRLMEPSADPVAIVLSVAWVVATAVVVVRRRRTTVHVMGDAVPWWLPRVRGLIGGAALITLTIAVLGDAYQRVFTTTLILSAGTVLIGLALGLGIAWLAFQPLRGQGLYRTFLIWPYAISPPIAGVLFYVIFDPIAGIAGHLVEALTPFELPNYRTDPTLARSVVILASVWKTLGFNILFYLAGLQTVPNDIIEASRIDGANGWQRMRFIILPALSPITFFLVVTNLTYAFFEIFGTIDYLTAGGPVGATTDMMFSLVRAGRVNGSFGEGAAQSLILLAMVLVVTAWQFRSTGRRVSYGA</sequence>
<proteinExistence type="inferred from homology"/>
<dbReference type="KEGG" id="euz:DVS28_a1937"/>
<evidence type="ECO:0000256" key="7">
    <source>
        <dbReference type="RuleBase" id="RU363032"/>
    </source>
</evidence>
<keyword evidence="10" id="KW-1185">Reference proteome</keyword>
<evidence type="ECO:0000256" key="2">
    <source>
        <dbReference type="ARBA" id="ARBA00022448"/>
    </source>
</evidence>
<dbReference type="SUPFAM" id="SSF161098">
    <property type="entry name" value="MetI-like"/>
    <property type="match status" value="1"/>
</dbReference>
<evidence type="ECO:0000313" key="9">
    <source>
        <dbReference type="EMBL" id="AXV06622.1"/>
    </source>
</evidence>
<feature type="transmembrane region" description="Helical" evidence="7">
    <location>
        <begin position="193"/>
        <end position="211"/>
    </location>
</feature>
<evidence type="ECO:0000256" key="5">
    <source>
        <dbReference type="ARBA" id="ARBA00022989"/>
    </source>
</evidence>
<feature type="transmembrane region" description="Helical" evidence="7">
    <location>
        <begin position="454"/>
        <end position="472"/>
    </location>
</feature>
<dbReference type="Pfam" id="PF00528">
    <property type="entry name" value="BPD_transp_1"/>
    <property type="match status" value="1"/>
</dbReference>
<feature type="transmembrane region" description="Helical" evidence="7">
    <location>
        <begin position="56"/>
        <end position="75"/>
    </location>
</feature>
<evidence type="ECO:0000259" key="8">
    <source>
        <dbReference type="PROSITE" id="PS50928"/>
    </source>
</evidence>
<protein>
    <submittedName>
        <fullName evidence="9">Glycerol-3-phosphate ABC transporter, permease protein UgpA</fullName>
    </submittedName>
</protein>
<feature type="transmembrane region" description="Helical" evidence="7">
    <location>
        <begin position="347"/>
        <end position="371"/>
    </location>
</feature>
<dbReference type="EMBL" id="CP031165">
    <property type="protein sequence ID" value="AXV06622.1"/>
    <property type="molecule type" value="Genomic_DNA"/>
</dbReference>
<accession>A0A346XWM5</accession>
<evidence type="ECO:0000313" key="10">
    <source>
        <dbReference type="Proteomes" id="UP000264006"/>
    </source>
</evidence>
<feature type="transmembrane region" description="Helical" evidence="7">
    <location>
        <begin position="261"/>
        <end position="283"/>
    </location>
</feature>
<dbReference type="GO" id="GO:0005886">
    <property type="term" value="C:plasma membrane"/>
    <property type="evidence" value="ECO:0007669"/>
    <property type="project" value="UniProtKB-SubCell"/>
</dbReference>
<dbReference type="PANTHER" id="PTHR30193:SF37">
    <property type="entry name" value="INNER MEMBRANE ABC TRANSPORTER PERMEASE PROTEIN YCJO"/>
    <property type="match status" value="1"/>
</dbReference>
<comment type="similarity">
    <text evidence="7">Belongs to the binding-protein-dependent transport system permease family.</text>
</comment>
<feature type="transmembrane region" description="Helical" evidence="7">
    <location>
        <begin position="232"/>
        <end position="249"/>
    </location>
</feature>
<keyword evidence="2 7" id="KW-0813">Transport</keyword>